<feature type="compositionally biased region" description="Low complexity" evidence="1">
    <location>
        <begin position="34"/>
        <end position="49"/>
    </location>
</feature>
<evidence type="ECO:0000256" key="1">
    <source>
        <dbReference type="SAM" id="MobiDB-lite"/>
    </source>
</evidence>
<keyword evidence="2" id="KW-0732">Signal</keyword>
<dbReference type="SUPFAM" id="SSF53474">
    <property type="entry name" value="alpha/beta-Hydrolases"/>
    <property type="match status" value="1"/>
</dbReference>
<dbReference type="EMBL" id="JAATEO010000031">
    <property type="protein sequence ID" value="NJP34921.1"/>
    <property type="molecule type" value="Genomic_DNA"/>
</dbReference>
<keyword evidence="4" id="KW-1185">Reference proteome</keyword>
<feature type="chain" id="PRO_5047386362" evidence="2">
    <location>
        <begin position="20"/>
        <end position="152"/>
    </location>
</feature>
<evidence type="ECO:0000256" key="2">
    <source>
        <dbReference type="SAM" id="SignalP"/>
    </source>
</evidence>
<organism evidence="3 4">
    <name type="scientific">Micromonospora thermarum</name>
    <dbReference type="NCBI Taxonomy" id="2720024"/>
    <lineage>
        <taxon>Bacteria</taxon>
        <taxon>Bacillati</taxon>
        <taxon>Actinomycetota</taxon>
        <taxon>Actinomycetes</taxon>
        <taxon>Micromonosporales</taxon>
        <taxon>Micromonosporaceae</taxon>
        <taxon>Micromonospora</taxon>
    </lineage>
</organism>
<protein>
    <submittedName>
        <fullName evidence="3">Uncharacterized protein</fullName>
    </submittedName>
</protein>
<dbReference type="PROSITE" id="PS51257">
    <property type="entry name" value="PROKAR_LIPOPROTEIN"/>
    <property type="match status" value="1"/>
</dbReference>
<comment type="caution">
    <text evidence="3">The sequence shown here is derived from an EMBL/GenBank/DDBJ whole genome shotgun (WGS) entry which is preliminary data.</text>
</comment>
<feature type="compositionally biased region" description="Low complexity" evidence="1">
    <location>
        <begin position="107"/>
        <end position="135"/>
    </location>
</feature>
<reference evidence="3 4" key="1">
    <citation type="submission" date="2020-03" db="EMBL/GenBank/DDBJ databases">
        <title>WGS of actinomycetes isolated from Thailand.</title>
        <authorList>
            <person name="Thawai C."/>
        </authorList>
    </citation>
    <scope>NUCLEOTIDE SEQUENCE [LARGE SCALE GENOMIC DNA]</scope>
    <source>
        <strain evidence="3 4">HSS6-12</strain>
    </source>
</reference>
<evidence type="ECO:0000313" key="3">
    <source>
        <dbReference type="EMBL" id="NJP34921.1"/>
    </source>
</evidence>
<dbReference type="RefSeq" id="WP_168003271.1">
    <property type="nucleotide sequence ID" value="NZ_JAATEO010000031.1"/>
</dbReference>
<accession>A0ABX0ZF37</accession>
<dbReference type="Gene3D" id="3.40.50.1820">
    <property type="entry name" value="alpha/beta hydrolase"/>
    <property type="match status" value="1"/>
</dbReference>
<gene>
    <name evidence="3" type="ORF">HCJ94_23795</name>
</gene>
<feature type="region of interest" description="Disordered" evidence="1">
    <location>
        <begin position="29"/>
        <end position="73"/>
    </location>
</feature>
<name>A0ABX0ZF37_9ACTN</name>
<proteinExistence type="predicted"/>
<dbReference type="Proteomes" id="UP000783871">
    <property type="component" value="Unassembled WGS sequence"/>
</dbReference>
<feature type="signal peptide" evidence="2">
    <location>
        <begin position="1"/>
        <end position="19"/>
    </location>
</feature>
<evidence type="ECO:0000313" key="4">
    <source>
        <dbReference type="Proteomes" id="UP000783871"/>
    </source>
</evidence>
<sequence>MGNRSLAAALVAVVLLGVAGCGGDTEPDAGQVTASASSSSPAAPVQPAPGDHTLTVDGRPGGYELHAPPGYQPGRKLPLVVAVHYRGADPAMMRRMTRLNAKADAETSWSRTRAAAATRTSASSARWWSTWSRPGAPIPPGSTPPACRRAPR</sequence>
<feature type="region of interest" description="Disordered" evidence="1">
    <location>
        <begin position="102"/>
        <end position="152"/>
    </location>
</feature>
<dbReference type="InterPro" id="IPR029058">
    <property type="entry name" value="AB_hydrolase_fold"/>
</dbReference>